<sequence length="358" mass="40235">MHLPPLVVPISTIDLLSQEMIDNVIDALYEGIDPEALWRFTKQHIYSYPLVCKTFVSRCQTHLYHEIRFGYLGDCEGSDRAERISKLADILDQSPHIGKHVRATFLTLPEHDNTWIYSNLTFLRILPLITQHLQKLTIDGRMGSFIGDPEEAAIRFFIPFISPSISSLFLVLMNTFPLALLSAFLNLKLLSLKFCGGFDHSVTPHATTNYPELQLLECSYGYDCLQALLPRGQWSPATPVDLTALKIIKMYPRTESDIRITGQLVRAASSSLEEVFILRDEVTDWAPLDTGALSFNQTPRLKFIQLQFELQDPSTSKNGLLGIFTGEEQTRIAGMMRIGGHLAAKLKELQVGAGARNL</sequence>
<name>A0A9W8KCN5_9AGAR</name>
<comment type="caution">
    <text evidence="1">The sequence shown here is derived from an EMBL/GenBank/DDBJ whole genome shotgun (WGS) entry which is preliminary data.</text>
</comment>
<dbReference type="EMBL" id="JANKHO010000119">
    <property type="protein sequence ID" value="KAJ3514963.1"/>
    <property type="molecule type" value="Genomic_DNA"/>
</dbReference>
<dbReference type="Proteomes" id="UP001148786">
    <property type="component" value="Unassembled WGS sequence"/>
</dbReference>
<dbReference type="AlphaFoldDB" id="A0A9W8KCN5"/>
<reference evidence="1" key="1">
    <citation type="submission" date="2022-07" db="EMBL/GenBank/DDBJ databases">
        <title>Genome Sequence of Agrocybe chaxingu.</title>
        <authorList>
            <person name="Buettner E."/>
        </authorList>
    </citation>
    <scope>NUCLEOTIDE SEQUENCE</scope>
    <source>
        <strain evidence="1">MP-N11</strain>
    </source>
</reference>
<accession>A0A9W8KCN5</accession>
<dbReference type="OrthoDB" id="2856839at2759"/>
<evidence type="ECO:0000313" key="2">
    <source>
        <dbReference type="Proteomes" id="UP001148786"/>
    </source>
</evidence>
<protein>
    <submittedName>
        <fullName evidence="1">Uncharacterized protein</fullName>
    </submittedName>
</protein>
<organism evidence="1 2">
    <name type="scientific">Agrocybe chaxingu</name>
    <dbReference type="NCBI Taxonomy" id="84603"/>
    <lineage>
        <taxon>Eukaryota</taxon>
        <taxon>Fungi</taxon>
        <taxon>Dikarya</taxon>
        <taxon>Basidiomycota</taxon>
        <taxon>Agaricomycotina</taxon>
        <taxon>Agaricomycetes</taxon>
        <taxon>Agaricomycetidae</taxon>
        <taxon>Agaricales</taxon>
        <taxon>Agaricineae</taxon>
        <taxon>Strophariaceae</taxon>
        <taxon>Agrocybe</taxon>
    </lineage>
</organism>
<keyword evidence="2" id="KW-1185">Reference proteome</keyword>
<evidence type="ECO:0000313" key="1">
    <source>
        <dbReference type="EMBL" id="KAJ3514963.1"/>
    </source>
</evidence>
<proteinExistence type="predicted"/>
<gene>
    <name evidence="1" type="ORF">NLJ89_g2045</name>
</gene>